<accession>A0AAE3MHR4</accession>
<dbReference type="InterPro" id="IPR032339">
    <property type="entry name" value="DUF4859"/>
</dbReference>
<evidence type="ECO:0000313" key="7">
    <source>
        <dbReference type="Proteomes" id="UP001207408"/>
    </source>
</evidence>
<comment type="caution">
    <text evidence="6">The sequence shown here is derived from an EMBL/GenBank/DDBJ whole genome shotgun (WGS) entry which is preliminary data.</text>
</comment>
<dbReference type="PANTHER" id="PTHR43465">
    <property type="entry name" value="DUF1680 DOMAIN PROTEIN (AFU_ORTHOLOGUE AFUA_1G08910)"/>
    <property type="match status" value="1"/>
</dbReference>
<feature type="domain" description="Non-reducing end beta-L-arabinofuranosidase-like GH127 catalytic" evidence="2">
    <location>
        <begin position="475"/>
        <end position="864"/>
    </location>
</feature>
<dbReference type="InterPro" id="IPR012878">
    <property type="entry name" value="Beta-AFase-like_GH127_cat"/>
</dbReference>
<keyword evidence="1" id="KW-0732">Signal</keyword>
<evidence type="ECO:0000313" key="6">
    <source>
        <dbReference type="EMBL" id="MCW3807956.1"/>
    </source>
</evidence>
<feature type="chain" id="PRO_5042052762" evidence="1">
    <location>
        <begin position="25"/>
        <end position="1329"/>
    </location>
</feature>
<dbReference type="InterPro" id="IPR049174">
    <property type="entry name" value="Beta-AFase-like"/>
</dbReference>
<feature type="signal peptide" evidence="1">
    <location>
        <begin position="1"/>
        <end position="24"/>
    </location>
</feature>
<evidence type="ECO:0000256" key="1">
    <source>
        <dbReference type="SAM" id="SignalP"/>
    </source>
</evidence>
<evidence type="ECO:0000259" key="2">
    <source>
        <dbReference type="Pfam" id="PF07944"/>
    </source>
</evidence>
<dbReference type="SUPFAM" id="SSF48208">
    <property type="entry name" value="Six-hairpin glycosidases"/>
    <property type="match status" value="1"/>
</dbReference>
<evidence type="ECO:0000259" key="4">
    <source>
        <dbReference type="Pfam" id="PF20736"/>
    </source>
</evidence>
<dbReference type="PANTHER" id="PTHR43465:SF2">
    <property type="entry name" value="DUF1680 DOMAIN PROTEIN (AFU_ORTHOLOGUE AFUA_1G08910)"/>
    <property type="match status" value="1"/>
</dbReference>
<organism evidence="6 7">
    <name type="scientific">Plebeiibacterium marinum</name>
    <dbReference type="NCBI Taxonomy" id="2992111"/>
    <lineage>
        <taxon>Bacteria</taxon>
        <taxon>Pseudomonadati</taxon>
        <taxon>Bacteroidota</taxon>
        <taxon>Bacteroidia</taxon>
        <taxon>Marinilabiliales</taxon>
        <taxon>Marinilabiliaceae</taxon>
        <taxon>Plebeiibacterium</taxon>
    </lineage>
</organism>
<gene>
    <name evidence="6" type="ORF">OM074_20200</name>
</gene>
<feature type="domain" description="Non-reducing end beta-L-arabinofuranosidase-like GH127 middle" evidence="4">
    <location>
        <begin position="875"/>
        <end position="987"/>
    </location>
</feature>
<dbReference type="Pfam" id="PF20736">
    <property type="entry name" value="Glyco_hydro127M"/>
    <property type="match status" value="1"/>
</dbReference>
<name>A0AAE3MHR4_9BACT</name>
<reference evidence="6" key="1">
    <citation type="submission" date="2022-10" db="EMBL/GenBank/DDBJ databases">
        <authorList>
            <person name="Yu W.X."/>
        </authorList>
    </citation>
    <scope>NUCLEOTIDE SEQUENCE</scope>
    <source>
        <strain evidence="6">D04</strain>
    </source>
</reference>
<dbReference type="Pfam" id="PF16151">
    <property type="entry name" value="DUF4859"/>
    <property type="match status" value="1"/>
</dbReference>
<proteinExistence type="predicted"/>
<dbReference type="InterPro" id="IPR049049">
    <property type="entry name" value="Beta-AFase-like_GH127_C"/>
</dbReference>
<keyword evidence="6" id="KW-0378">Hydrolase</keyword>
<evidence type="ECO:0000259" key="3">
    <source>
        <dbReference type="Pfam" id="PF16151"/>
    </source>
</evidence>
<dbReference type="InterPro" id="IPR049046">
    <property type="entry name" value="Beta-AFase-like_GH127_middle"/>
</dbReference>
<dbReference type="RefSeq" id="WP_301202465.1">
    <property type="nucleotide sequence ID" value="NZ_JAPDPI010000073.1"/>
</dbReference>
<dbReference type="Gene3D" id="2.60.120.260">
    <property type="entry name" value="Galactose-binding domain-like"/>
    <property type="match status" value="1"/>
</dbReference>
<dbReference type="GO" id="GO:0005975">
    <property type="term" value="P:carbohydrate metabolic process"/>
    <property type="evidence" value="ECO:0007669"/>
    <property type="project" value="InterPro"/>
</dbReference>
<feature type="domain" description="Non-reducing end beta-L-arabinofuranosidase-like GH127 C-terminal" evidence="5">
    <location>
        <begin position="989"/>
        <end position="1092"/>
    </location>
</feature>
<protein>
    <submittedName>
        <fullName evidence="6">Glycoside hydrolase family 127 protein</fullName>
    </submittedName>
</protein>
<dbReference type="Pfam" id="PF20737">
    <property type="entry name" value="Glyco_hydro127C"/>
    <property type="match status" value="1"/>
</dbReference>
<dbReference type="Pfam" id="PF07944">
    <property type="entry name" value="Beta-AFase-like_GH127_cat"/>
    <property type="match status" value="1"/>
</dbReference>
<evidence type="ECO:0000259" key="5">
    <source>
        <dbReference type="Pfam" id="PF20737"/>
    </source>
</evidence>
<feature type="domain" description="DUF4859" evidence="3">
    <location>
        <begin position="1128"/>
        <end position="1237"/>
    </location>
</feature>
<keyword evidence="7" id="KW-1185">Reference proteome</keyword>
<dbReference type="EMBL" id="JAPDPI010000073">
    <property type="protein sequence ID" value="MCW3807956.1"/>
    <property type="molecule type" value="Genomic_DNA"/>
</dbReference>
<sequence>MKKSTIFICCFLILSLVSGQYLNAQTSINIAPSASAVTASYTAAWNNLYSINNKNIGYGSVGGGTPVLGNSETWGTWSDNRPASQWLRYEWSNPMDINKTVICFWCDNASANAGDGVALPSDWKIQYWDNSLSDWVDVSLLEGQSYALNIDKPNTVEFASVNTTKLQVVMNASTNGTSYAAVGVTEWEAYSIVEGPVISTNTNAIILSDVQKSIVTFNIKGLNLSEDITIEVSSGLTNLQLSTQIVAKNEAESATGADVTVELLNVPASNATGSLNLTCGSLIQSLDVVISCDSQCFTEAEGNMVPDPYGFSLDGLTTWGTAPQVTSILEGADIKCGATCLLFKGEQTGVEVNDRFFAQGDHKISGWIKTNGTFETGIYANGANLSSVDITALDELKGGDAINFLLPNTGGVWEYFEFNFTVGTSAFGGCWINNDRNKTATEIYLDNWQVYDAAIITSEINGKSDYVIQPVTFNKVNLSDQFWAPRIQQNQDVTIPIALDQCYSTGRVDNFLKAAGLKEGYFSTEYTFDDTDIYKILEGMSYSVQMFPNTELEAEMDYLIDIIGSAQETDGYLYTARTAGEPGNLHSWVGINRWVNVPDLSHELYNCGHLYEAAVAHYQATGKSNLLDIAVKSADLLVDVFLKGGLTYEPGHQIVEMGLVKMSRATGNEDYLKLAKYFLDLRGNKGVMRKEYSQSHKPVIYQEEAVGHAVRAVYMYSGMADVAALTGNSAYMQAIETIWHNVVDKKYYINGGIGASHGGEAFGVNYELPNHTAYCETCASIGNVYWNHRMFLQHGDSKYYDIIERTLYNGVISGISLSGDHFFYPNPLASDAQYLFNHGSNTRQEWFGCACCPSNLCRFIPSMPGYIYAQKNDSVYINLFVEGNTKLKIGTDSVQISQITNYPWDGDVQINIDPSKTENFNVLVRVPGWAKGKPVPGDLYSYLETSGEDVVVKLNDNEIKGYTNDKGYIVLSREWNAGDRVNIHFPMSVHKTVANSKVTEDVGKVALERGPILYCLEWPDNDAVFSSVIDDAATITTVNEPDLLNGVLSLNINGKIAQDSAKQIVLKDAALKAIPYYSWDNRGIGEMAVWIPRTKDYASPLPADIENCDTITYKLIQKPFAGGTSSVYPYTVVEADVAHISDFFGISREELTSLFGSSIQYAAINSNGTADSNSTAVHPGHWFDNSGNITTWSNNSYIFSELKLNDFQFFVGQYPDVCNNGDSYKIMQALTYTPSGGERKRVVFVFNISVSSDISIGGETSNALINTYSVNNHLYIENLPLNSTICIYDICGRLILNKSLQQENFDIELNPGIKIVKINNKEIRKVIIM</sequence>
<dbReference type="InterPro" id="IPR008928">
    <property type="entry name" value="6-hairpin_glycosidase_sf"/>
</dbReference>
<dbReference type="Proteomes" id="UP001207408">
    <property type="component" value="Unassembled WGS sequence"/>
</dbReference>
<dbReference type="GO" id="GO:0016787">
    <property type="term" value="F:hydrolase activity"/>
    <property type="evidence" value="ECO:0007669"/>
    <property type="project" value="UniProtKB-KW"/>
</dbReference>